<evidence type="ECO:0000313" key="3">
    <source>
        <dbReference type="Proteomes" id="UP001652740"/>
    </source>
</evidence>
<dbReference type="GeneID" id="128200045"/>
<organism evidence="3 4">
    <name type="scientific">Galleria mellonella</name>
    <name type="common">Greater wax moth</name>
    <dbReference type="NCBI Taxonomy" id="7137"/>
    <lineage>
        <taxon>Eukaryota</taxon>
        <taxon>Metazoa</taxon>
        <taxon>Ecdysozoa</taxon>
        <taxon>Arthropoda</taxon>
        <taxon>Hexapoda</taxon>
        <taxon>Insecta</taxon>
        <taxon>Pterygota</taxon>
        <taxon>Neoptera</taxon>
        <taxon>Endopterygota</taxon>
        <taxon>Lepidoptera</taxon>
        <taxon>Glossata</taxon>
        <taxon>Ditrysia</taxon>
        <taxon>Pyraloidea</taxon>
        <taxon>Pyralidae</taxon>
        <taxon>Galleriinae</taxon>
        <taxon>Galleria</taxon>
    </lineage>
</organism>
<feature type="domain" description="DUF4780" evidence="2">
    <location>
        <begin position="333"/>
        <end position="509"/>
    </location>
</feature>
<feature type="compositionally biased region" description="Polar residues" evidence="1">
    <location>
        <begin position="1"/>
        <end position="17"/>
    </location>
</feature>
<feature type="compositionally biased region" description="Low complexity" evidence="1">
    <location>
        <begin position="518"/>
        <end position="528"/>
    </location>
</feature>
<name>A0ABM3M9A4_GALME</name>
<dbReference type="RefSeq" id="XP_052747987.1">
    <property type="nucleotide sequence ID" value="XM_052892027.1"/>
</dbReference>
<protein>
    <submittedName>
        <fullName evidence="4">Uncharacterized protein LOC128200045</fullName>
    </submittedName>
</protein>
<proteinExistence type="predicted"/>
<feature type="compositionally biased region" description="Basic and acidic residues" evidence="1">
    <location>
        <begin position="69"/>
        <end position="80"/>
    </location>
</feature>
<feature type="compositionally biased region" description="Basic and acidic residues" evidence="1">
    <location>
        <begin position="282"/>
        <end position="294"/>
    </location>
</feature>
<feature type="region of interest" description="Disordered" evidence="1">
    <location>
        <begin position="514"/>
        <end position="601"/>
    </location>
</feature>
<accession>A0ABM3M9A4</accession>
<feature type="compositionally biased region" description="Basic residues" evidence="1">
    <location>
        <begin position="303"/>
        <end position="312"/>
    </location>
</feature>
<feature type="compositionally biased region" description="Low complexity" evidence="1">
    <location>
        <begin position="244"/>
        <end position="261"/>
    </location>
</feature>
<feature type="compositionally biased region" description="Polar residues" evidence="1">
    <location>
        <begin position="183"/>
        <end position="197"/>
    </location>
</feature>
<evidence type="ECO:0000313" key="4">
    <source>
        <dbReference type="RefSeq" id="XP_052747987.1"/>
    </source>
</evidence>
<feature type="compositionally biased region" description="Basic and acidic residues" evidence="1">
    <location>
        <begin position="123"/>
        <end position="143"/>
    </location>
</feature>
<evidence type="ECO:0000259" key="2">
    <source>
        <dbReference type="Pfam" id="PF16012"/>
    </source>
</evidence>
<feature type="compositionally biased region" description="Low complexity" evidence="1">
    <location>
        <begin position="109"/>
        <end position="121"/>
    </location>
</feature>
<feature type="compositionally biased region" description="Basic residues" evidence="1">
    <location>
        <begin position="200"/>
        <end position="209"/>
    </location>
</feature>
<gene>
    <name evidence="4" type="primary">LOC128200045</name>
</gene>
<feature type="region of interest" description="Disordered" evidence="1">
    <location>
        <begin position="1"/>
        <end position="147"/>
    </location>
</feature>
<evidence type="ECO:0000256" key="1">
    <source>
        <dbReference type="SAM" id="MobiDB-lite"/>
    </source>
</evidence>
<dbReference type="InterPro" id="IPR031961">
    <property type="entry name" value="DUF4780"/>
</dbReference>
<feature type="compositionally biased region" description="Basic residues" evidence="1">
    <location>
        <begin position="262"/>
        <end position="275"/>
    </location>
</feature>
<sequence>MDNETNNETTKPTSQAASLDAPEHQLPKAASSDAPKHSEQTVASQDALKRQPLKAASSDAPKSKNANDAPKKAASKDTMRKVAVRNAPTQAAFRDAPSTSLSKDAPCKATPSTRPRTATTTVEPRKDALRDAPIKAASKEASSKGKPVVLTEAVAEGLSSKAASDAEIDYPTMDMSSLKDAIQSPSDSTWKTITKPMSASKKRRLKAKAKAAAQRALAADAARQIAGSGSRPVETKPVGEVTLGGPSAPASVGASATPSTGIRKRSMKPRGRKKSGNNQQKPEPRAQKRARPEDSVTPTGVGKKPKTNKPRTVRGTAASYAEAAATFIANELCVAVMMEPFSDMTQEQAEGIRQEIEGKLRDELMAEPDASLETEPNDIRFRGRAHYADGVLKTWCEDAFTLAWLNRTVQNMASPVANSKLVVRPQSAIPKKVPCLLFVPGHTGDSAALRKLLARQNRNLNINSWTLTHERARSDPPGTCLFFRVPETDANLLKAQDRRLYYLMGNIYIRFLDKDVSPQPNTNPTQQPEEARTLTQSAAPKPTLSTREAATVPGHAEPPIAMEVQNLPSPRSISDEECFPEGGGESETSDGVLYSSPLRED</sequence>
<reference evidence="4" key="1">
    <citation type="submission" date="2025-08" db="UniProtKB">
        <authorList>
            <consortium name="RefSeq"/>
        </authorList>
    </citation>
    <scope>IDENTIFICATION</scope>
    <source>
        <tissue evidence="4">Whole larvae</tissue>
    </source>
</reference>
<feature type="compositionally biased region" description="Low complexity" evidence="1">
    <location>
        <begin position="210"/>
        <end position="224"/>
    </location>
</feature>
<dbReference type="Pfam" id="PF16012">
    <property type="entry name" value="DUF4780"/>
    <property type="match status" value="1"/>
</dbReference>
<keyword evidence="3" id="KW-1185">Reference proteome</keyword>
<feature type="region of interest" description="Disordered" evidence="1">
    <location>
        <begin position="179"/>
        <end position="314"/>
    </location>
</feature>
<feature type="compositionally biased region" description="Polar residues" evidence="1">
    <location>
        <begin position="533"/>
        <end position="548"/>
    </location>
</feature>
<dbReference type="Proteomes" id="UP001652740">
    <property type="component" value="Unplaced"/>
</dbReference>